<accession>A0AAV8VY49</accession>
<evidence type="ECO:0000256" key="6">
    <source>
        <dbReference type="SAM" id="MobiDB-lite"/>
    </source>
</evidence>
<dbReference type="Proteomes" id="UP001159042">
    <property type="component" value="Unassembled WGS sequence"/>
</dbReference>
<evidence type="ECO:0000313" key="9">
    <source>
        <dbReference type="EMBL" id="KAJ8919258.1"/>
    </source>
</evidence>
<dbReference type="Pfam" id="PF00084">
    <property type="entry name" value="Sushi"/>
    <property type="match status" value="1"/>
</dbReference>
<comment type="caution">
    <text evidence="9">The sequence shown here is derived from an EMBL/GenBank/DDBJ whole genome shotgun (WGS) entry which is preliminary data.</text>
</comment>
<dbReference type="InterPro" id="IPR050350">
    <property type="entry name" value="Compl-Cell_Adhes-Reg"/>
</dbReference>
<dbReference type="PANTHER" id="PTHR19325:SF575">
    <property type="entry name" value="LOCOMOTION-RELATED PROTEIN HIKARU GENKI"/>
    <property type="match status" value="1"/>
</dbReference>
<evidence type="ECO:0000313" key="10">
    <source>
        <dbReference type="Proteomes" id="UP001159042"/>
    </source>
</evidence>
<dbReference type="Gene3D" id="2.10.70.10">
    <property type="entry name" value="Complement Module, domain 1"/>
    <property type="match status" value="1"/>
</dbReference>
<keyword evidence="7" id="KW-0472">Membrane</keyword>
<comment type="caution">
    <text evidence="5">Lacks conserved residue(s) required for the propagation of feature annotation.</text>
</comment>
<evidence type="ECO:0000259" key="8">
    <source>
        <dbReference type="PROSITE" id="PS50923"/>
    </source>
</evidence>
<reference evidence="9 10" key="1">
    <citation type="journal article" date="2023" name="Insect Mol. Biol.">
        <title>Genome sequencing provides insights into the evolution of gene families encoding plant cell wall-degrading enzymes in longhorned beetles.</title>
        <authorList>
            <person name="Shin N.R."/>
            <person name="Okamura Y."/>
            <person name="Kirsch R."/>
            <person name="Pauchet Y."/>
        </authorList>
    </citation>
    <scope>NUCLEOTIDE SEQUENCE [LARGE SCALE GENOMIC DNA]</scope>
    <source>
        <strain evidence="9">EAD_L_NR</strain>
    </source>
</reference>
<organism evidence="9 10">
    <name type="scientific">Exocentrus adspersus</name>
    <dbReference type="NCBI Taxonomy" id="1586481"/>
    <lineage>
        <taxon>Eukaryota</taxon>
        <taxon>Metazoa</taxon>
        <taxon>Ecdysozoa</taxon>
        <taxon>Arthropoda</taxon>
        <taxon>Hexapoda</taxon>
        <taxon>Insecta</taxon>
        <taxon>Pterygota</taxon>
        <taxon>Neoptera</taxon>
        <taxon>Endopterygota</taxon>
        <taxon>Coleoptera</taxon>
        <taxon>Polyphaga</taxon>
        <taxon>Cucujiformia</taxon>
        <taxon>Chrysomeloidea</taxon>
        <taxon>Cerambycidae</taxon>
        <taxon>Lamiinae</taxon>
        <taxon>Acanthocinini</taxon>
        <taxon>Exocentrus</taxon>
    </lineage>
</organism>
<name>A0AAV8VY49_9CUCU</name>
<feature type="region of interest" description="Disordered" evidence="6">
    <location>
        <begin position="258"/>
        <end position="320"/>
    </location>
</feature>
<evidence type="ECO:0000256" key="2">
    <source>
        <dbReference type="ARBA" id="ARBA00022737"/>
    </source>
</evidence>
<dbReference type="CDD" id="cd00033">
    <property type="entry name" value="CCP"/>
    <property type="match status" value="1"/>
</dbReference>
<feature type="domain" description="Sushi" evidence="8">
    <location>
        <begin position="83"/>
        <end position="152"/>
    </location>
</feature>
<evidence type="ECO:0000256" key="1">
    <source>
        <dbReference type="ARBA" id="ARBA00022659"/>
    </source>
</evidence>
<dbReference type="SUPFAM" id="SSF57535">
    <property type="entry name" value="Complement control module/SCR domain"/>
    <property type="match status" value="1"/>
</dbReference>
<dbReference type="InterPro" id="IPR035976">
    <property type="entry name" value="Sushi/SCR/CCP_sf"/>
</dbReference>
<keyword evidence="1 5" id="KW-0768">Sushi</keyword>
<evidence type="ECO:0000256" key="3">
    <source>
        <dbReference type="ARBA" id="ARBA00023157"/>
    </source>
</evidence>
<keyword evidence="10" id="KW-1185">Reference proteome</keyword>
<dbReference type="InterPro" id="IPR000436">
    <property type="entry name" value="Sushi_SCR_CCP_dom"/>
</dbReference>
<dbReference type="AlphaFoldDB" id="A0AAV8VY49"/>
<dbReference type="PANTHER" id="PTHR19325">
    <property type="entry name" value="COMPLEMENT COMPONENT-RELATED SUSHI DOMAIN-CONTAINING"/>
    <property type="match status" value="1"/>
</dbReference>
<evidence type="ECO:0000256" key="4">
    <source>
        <dbReference type="ARBA" id="ARBA00023180"/>
    </source>
</evidence>
<feature type="transmembrane region" description="Helical" evidence="7">
    <location>
        <begin position="174"/>
        <end position="197"/>
    </location>
</feature>
<keyword evidence="7" id="KW-0812">Transmembrane</keyword>
<gene>
    <name evidence="9" type="ORF">NQ315_003841</name>
</gene>
<protein>
    <recommendedName>
        <fullName evidence="8">Sushi domain-containing protein</fullName>
    </recommendedName>
</protein>
<evidence type="ECO:0000256" key="7">
    <source>
        <dbReference type="SAM" id="Phobius"/>
    </source>
</evidence>
<keyword evidence="2" id="KW-0677">Repeat</keyword>
<evidence type="ECO:0000256" key="5">
    <source>
        <dbReference type="PROSITE-ProRule" id="PRU00302"/>
    </source>
</evidence>
<keyword evidence="3" id="KW-1015">Disulfide bond</keyword>
<keyword evidence="7" id="KW-1133">Transmembrane helix</keyword>
<proteinExistence type="predicted"/>
<sequence length="380" mass="40838">MTKFVANRVVSSENAGDFPCDDLPTVLHSHTDIIQESDRRSNIGIQIRCLGKYRNSLSPCQPTKLKCERGKWVGVLPTCVPAYECFPPPLVPYATIVDVNYNLYDASNPTSFPVKSTVTYQCLQGFVLEGEPIMTCTTGGCWSPSDPPICIRVRTPPTRPSSGSYFLAVDNINAILMSAAAGAGVLGILLLICLMVACTRKKQHTTTVAIPQPLPRHDMGDHAVLLEHPDRLALIAFADGVQRSQNFLPSYDEAVRSERGATLSATRPHRPHWPNLAGGRRTRNSPNPEVGHVTRHGSFASHTPSTRSVGDSMGSTDTVAVSEGSTNVTLDTASSHSGSQPASCRAHCGSLASFDACSVVNTEDVPLLEESELEEIQGGS</sequence>
<dbReference type="EMBL" id="JANEYG010000019">
    <property type="protein sequence ID" value="KAJ8919258.1"/>
    <property type="molecule type" value="Genomic_DNA"/>
</dbReference>
<feature type="compositionally biased region" description="Polar residues" evidence="6">
    <location>
        <begin position="300"/>
        <end position="320"/>
    </location>
</feature>
<dbReference type="SMART" id="SM00032">
    <property type="entry name" value="CCP"/>
    <property type="match status" value="2"/>
</dbReference>
<dbReference type="PROSITE" id="PS50923">
    <property type="entry name" value="SUSHI"/>
    <property type="match status" value="1"/>
</dbReference>
<keyword evidence="4" id="KW-0325">Glycoprotein</keyword>